<feature type="compositionally biased region" description="Polar residues" evidence="1">
    <location>
        <begin position="85"/>
        <end position="96"/>
    </location>
</feature>
<keyword evidence="2" id="KW-1133">Transmembrane helix</keyword>
<reference evidence="3 4" key="1">
    <citation type="submission" date="2016-04" db="EMBL/GenBank/DDBJ databases">
        <title>A degradative enzymes factory behind the ericoid mycorrhizal symbiosis.</title>
        <authorList>
            <consortium name="DOE Joint Genome Institute"/>
            <person name="Martino E."/>
            <person name="Morin E."/>
            <person name="Grelet G."/>
            <person name="Kuo A."/>
            <person name="Kohler A."/>
            <person name="Daghino S."/>
            <person name="Barry K."/>
            <person name="Choi C."/>
            <person name="Cichocki N."/>
            <person name="Clum A."/>
            <person name="Copeland A."/>
            <person name="Hainaut M."/>
            <person name="Haridas S."/>
            <person name="Labutti K."/>
            <person name="Lindquist E."/>
            <person name="Lipzen A."/>
            <person name="Khouja H.-R."/>
            <person name="Murat C."/>
            <person name="Ohm R."/>
            <person name="Olson A."/>
            <person name="Spatafora J."/>
            <person name="Veneault-Fourrey C."/>
            <person name="Henrissat B."/>
            <person name="Grigoriev I."/>
            <person name="Martin F."/>
            <person name="Perotto S."/>
        </authorList>
    </citation>
    <scope>NUCLEOTIDE SEQUENCE [LARGE SCALE GENOMIC DNA]</scope>
    <source>
        <strain evidence="3 4">E</strain>
    </source>
</reference>
<evidence type="ECO:0008006" key="5">
    <source>
        <dbReference type="Google" id="ProtNLM"/>
    </source>
</evidence>
<name>A0A2J6T988_9HELO</name>
<evidence type="ECO:0000313" key="3">
    <source>
        <dbReference type="EMBL" id="PMD59523.1"/>
    </source>
</evidence>
<gene>
    <name evidence="3" type="ORF">K444DRAFT_629938</name>
</gene>
<dbReference type="AlphaFoldDB" id="A0A2J6T988"/>
<dbReference type="OrthoDB" id="3365211at2759"/>
<dbReference type="Proteomes" id="UP000235371">
    <property type="component" value="Unassembled WGS sequence"/>
</dbReference>
<feature type="transmembrane region" description="Helical" evidence="2">
    <location>
        <begin position="242"/>
        <end position="264"/>
    </location>
</feature>
<feature type="transmembrane region" description="Helical" evidence="2">
    <location>
        <begin position="270"/>
        <end position="291"/>
    </location>
</feature>
<keyword evidence="4" id="KW-1185">Reference proteome</keyword>
<dbReference type="PANTHER" id="PTHR35872:SF2">
    <property type="entry name" value="INTEGRAL MEMBRANE PROTEIN (AFU_ORTHOLOGUE AFUA_5G07110)"/>
    <property type="match status" value="1"/>
</dbReference>
<proteinExistence type="predicted"/>
<dbReference type="EMBL" id="KZ613813">
    <property type="protein sequence ID" value="PMD59523.1"/>
    <property type="molecule type" value="Genomic_DNA"/>
</dbReference>
<dbReference type="GeneID" id="36591203"/>
<feature type="compositionally biased region" description="Low complexity" evidence="1">
    <location>
        <begin position="573"/>
        <end position="586"/>
    </location>
</feature>
<feature type="transmembrane region" description="Helical" evidence="2">
    <location>
        <begin position="455"/>
        <end position="477"/>
    </location>
</feature>
<feature type="compositionally biased region" description="Basic and acidic residues" evidence="1">
    <location>
        <begin position="514"/>
        <end position="531"/>
    </location>
</feature>
<sequence>MDHPGPSQPPLPPSTTENPVVVVGRNVKLLLSSHQRPSIRILRNSSVPRAVPATQDFAEKPLPELLPRGNVQRSEGGAEFAAQDGAQTESSPTLSRQNTLANRFAGARNRAGSVVQSILGRGENSAEDDKPFENENEYDTNTVDLLDVMGKVTESAQETRTIDRLKTKLKRIAGLGEEGEEKRREDSLCNCQYAILPDDKTLEGWTQADKEELDDRVRHMLHSRRAKMKRALKGFGQYVRRLYATLITLFGAAWVFFLIGWISLGSKQDYVVNVIDNIMVALFAIIGDGLAPFRAVDTYHMIYIAHYHRKTWKKREKLGLPELVDHNDLPDNRKEDIQPAEVDLESLVAQRMPRSLARRVAPRIPKRYASRMIARSTPEPSYDYSVLTEEEQTKLEYHERKFSKSHTFYKPHETETHYAFPLKLLIVVVVLLDLHSCLQITLGACTWGINYHTRPFALTTVILCCSITCNITGGVLISRGDKKTRKKDVIERMMRQELTSEAIEEMEMRWMKEAEERGEIDNSVRKRREEARDAEETEEIKKSWKVVPALPKTLLGKGVDHRQPSLPQEARRSGSNVDVAASSSSSVKRKPASKSSSALPSLQEGVAQPSRPNPALTRGEDPIKEGTGQKVMRLVRRADLDRS</sequence>
<keyword evidence="2" id="KW-0472">Membrane</keyword>
<evidence type="ECO:0000256" key="1">
    <source>
        <dbReference type="SAM" id="MobiDB-lite"/>
    </source>
</evidence>
<evidence type="ECO:0000313" key="4">
    <source>
        <dbReference type="Proteomes" id="UP000235371"/>
    </source>
</evidence>
<feature type="transmembrane region" description="Helical" evidence="2">
    <location>
        <begin position="424"/>
        <end position="449"/>
    </location>
</feature>
<feature type="region of interest" description="Disordered" evidence="1">
    <location>
        <begin position="555"/>
        <end position="643"/>
    </location>
</feature>
<organism evidence="3 4">
    <name type="scientific">Hyaloscypha bicolor E</name>
    <dbReference type="NCBI Taxonomy" id="1095630"/>
    <lineage>
        <taxon>Eukaryota</taxon>
        <taxon>Fungi</taxon>
        <taxon>Dikarya</taxon>
        <taxon>Ascomycota</taxon>
        <taxon>Pezizomycotina</taxon>
        <taxon>Leotiomycetes</taxon>
        <taxon>Helotiales</taxon>
        <taxon>Hyaloscyphaceae</taxon>
        <taxon>Hyaloscypha</taxon>
        <taxon>Hyaloscypha bicolor</taxon>
    </lineage>
</organism>
<keyword evidence="2" id="KW-0812">Transmembrane</keyword>
<evidence type="ECO:0000256" key="2">
    <source>
        <dbReference type="SAM" id="Phobius"/>
    </source>
</evidence>
<dbReference type="InParanoid" id="A0A2J6T988"/>
<dbReference type="STRING" id="1095630.A0A2J6T988"/>
<feature type="region of interest" description="Disordered" evidence="1">
    <location>
        <begin position="54"/>
        <end position="96"/>
    </location>
</feature>
<dbReference type="InterPro" id="IPR021369">
    <property type="entry name" value="DUF2985"/>
</dbReference>
<dbReference type="RefSeq" id="XP_024736427.1">
    <property type="nucleotide sequence ID" value="XM_024883126.1"/>
</dbReference>
<feature type="region of interest" description="Disordered" evidence="1">
    <location>
        <begin position="514"/>
        <end position="541"/>
    </location>
</feature>
<accession>A0A2J6T988</accession>
<protein>
    <recommendedName>
        <fullName evidence="5">Integral membrane protein</fullName>
    </recommendedName>
</protein>
<dbReference type="Pfam" id="PF11204">
    <property type="entry name" value="DUF2985"/>
    <property type="match status" value="1"/>
</dbReference>
<feature type="region of interest" description="Disordered" evidence="1">
    <location>
        <begin position="118"/>
        <end position="137"/>
    </location>
</feature>
<dbReference type="PANTHER" id="PTHR35872">
    <property type="entry name" value="INTEGRAL MEMBRANE PROTEIN (AFU_ORTHOLOGUE AFUA_5G07110)"/>
    <property type="match status" value="1"/>
</dbReference>